<feature type="active site" evidence="4">
    <location>
        <position position="24"/>
    </location>
</feature>
<dbReference type="InterPro" id="IPR027475">
    <property type="entry name" value="Asparaginase/glutaminase_AS2"/>
</dbReference>
<gene>
    <name evidence="9" type="ORF">OB919_17435</name>
</gene>
<keyword evidence="2" id="KW-0378">Hydrolase</keyword>
<feature type="compositionally biased region" description="Basic and acidic residues" evidence="6">
    <location>
        <begin position="7"/>
        <end position="16"/>
    </location>
</feature>
<dbReference type="PROSITE" id="PS00917">
    <property type="entry name" value="ASN_GLN_ASE_2"/>
    <property type="match status" value="1"/>
</dbReference>
<dbReference type="InterPro" id="IPR037152">
    <property type="entry name" value="L-asparaginase_N_sf"/>
</dbReference>
<evidence type="ECO:0000259" key="8">
    <source>
        <dbReference type="Pfam" id="PF17763"/>
    </source>
</evidence>
<dbReference type="PANTHER" id="PTHR11707:SF28">
    <property type="entry name" value="60 KDA LYSOPHOSPHOLIPASE"/>
    <property type="match status" value="1"/>
</dbReference>
<dbReference type="InterPro" id="IPR027473">
    <property type="entry name" value="L-asparaginase_C"/>
</dbReference>
<sequence length="341" mass="34736">MDQSGAAERDASRPEIHVLSTGGTIASTAGEDGKTPSESGSAVLEAVPDIEALASIRVDDICQVSGFQMDAPNANAVADAVERSARAGADGVVVTHGTDTMAETAYFLESVLETDLPVVCTGSQRSFDQLGTDGPTNLRLAVRAAAHERFRDAGGVYVAFNETVHSARDVVKRHTSKLETFQSPNLGPVALETPAGLRFPGSPGPRVPSIPGARLDPEVQVAIVTNALGTDGGVLEAALEGPDAVDGIVLAGTGLGNATAPLGTVLERALEADIPVVLTSRCHVGSSAGVYGGPGGATTLLEAGAIGGSDLPAWKARLTLWLAIGAGKDTAAIRALFDELE</sequence>
<evidence type="ECO:0000256" key="1">
    <source>
        <dbReference type="ARBA" id="ARBA00010518"/>
    </source>
</evidence>
<dbReference type="InterPro" id="IPR036152">
    <property type="entry name" value="Asp/glu_Ase-like_sf"/>
</dbReference>
<dbReference type="Gene3D" id="3.40.50.40">
    <property type="match status" value="1"/>
</dbReference>
<evidence type="ECO:0000259" key="7">
    <source>
        <dbReference type="Pfam" id="PF00710"/>
    </source>
</evidence>
<dbReference type="Gene3D" id="3.40.50.1170">
    <property type="entry name" value="L-asparaginase, N-terminal domain"/>
    <property type="match status" value="1"/>
</dbReference>
<dbReference type="PROSITE" id="PS51732">
    <property type="entry name" value="ASN_GLN_ASE_3"/>
    <property type="match status" value="1"/>
</dbReference>
<comment type="similarity">
    <text evidence="1">Belongs to the asparaginase 1 family.</text>
</comment>
<dbReference type="SMART" id="SM00870">
    <property type="entry name" value="Asparaginase"/>
    <property type="match status" value="1"/>
</dbReference>
<organism evidence="9 10">
    <name type="scientific">Natronosalvus hydrolyticus</name>
    <dbReference type="NCBI Taxonomy" id="2979988"/>
    <lineage>
        <taxon>Archaea</taxon>
        <taxon>Methanobacteriati</taxon>
        <taxon>Methanobacteriota</taxon>
        <taxon>Stenosarchaea group</taxon>
        <taxon>Halobacteria</taxon>
        <taxon>Halobacteriales</taxon>
        <taxon>Natrialbaceae</taxon>
        <taxon>Natronosalvus</taxon>
    </lineage>
</organism>
<dbReference type="EMBL" id="JAOPJZ010000021">
    <property type="protein sequence ID" value="MCU4753744.1"/>
    <property type="molecule type" value="Genomic_DNA"/>
</dbReference>
<dbReference type="GO" id="GO:0006528">
    <property type="term" value="P:asparagine metabolic process"/>
    <property type="evidence" value="ECO:0007669"/>
    <property type="project" value="InterPro"/>
</dbReference>
<dbReference type="SUPFAM" id="SSF53774">
    <property type="entry name" value="Glutaminase/Asparaginase"/>
    <property type="match status" value="1"/>
</dbReference>
<feature type="domain" description="L-asparaginase N-terminal" evidence="7">
    <location>
        <begin position="16"/>
        <end position="190"/>
    </location>
</feature>
<dbReference type="AlphaFoldDB" id="A0AAP3E917"/>
<dbReference type="RefSeq" id="WP_342810053.1">
    <property type="nucleotide sequence ID" value="NZ_JAOPJZ010000021.1"/>
</dbReference>
<dbReference type="Pfam" id="PF17763">
    <property type="entry name" value="Asparaginase_C"/>
    <property type="match status" value="1"/>
</dbReference>
<dbReference type="PIRSF" id="PIRSF001220">
    <property type="entry name" value="L-ASNase_gatD"/>
    <property type="match status" value="1"/>
</dbReference>
<dbReference type="InterPro" id="IPR006034">
    <property type="entry name" value="Asparaginase/glutaminase-like"/>
</dbReference>
<evidence type="ECO:0000256" key="2">
    <source>
        <dbReference type="ARBA" id="ARBA00022801"/>
    </source>
</evidence>
<dbReference type="Pfam" id="PF00710">
    <property type="entry name" value="Asparaginase"/>
    <property type="match status" value="1"/>
</dbReference>
<evidence type="ECO:0000313" key="10">
    <source>
        <dbReference type="Proteomes" id="UP001321047"/>
    </source>
</evidence>
<feature type="active site" evidence="5">
    <location>
        <position position="98"/>
    </location>
</feature>
<evidence type="ECO:0000256" key="6">
    <source>
        <dbReference type="SAM" id="MobiDB-lite"/>
    </source>
</evidence>
<dbReference type="PRINTS" id="PR00139">
    <property type="entry name" value="ASNGLNASE"/>
</dbReference>
<feature type="domain" description="Asparaginase/glutaminase C-terminal" evidence="8">
    <location>
        <begin position="220"/>
        <end position="337"/>
    </location>
</feature>
<evidence type="ECO:0000313" key="9">
    <source>
        <dbReference type="EMBL" id="MCU4753744.1"/>
    </source>
</evidence>
<dbReference type="GO" id="GO:0004067">
    <property type="term" value="F:asparaginase activity"/>
    <property type="evidence" value="ECO:0007669"/>
    <property type="project" value="UniProtKB-UniRule"/>
</dbReference>
<dbReference type="PIRSF" id="PIRSF500176">
    <property type="entry name" value="L_ASNase"/>
    <property type="match status" value="1"/>
</dbReference>
<comment type="caution">
    <text evidence="9">The sequence shown here is derived from an EMBL/GenBank/DDBJ whole genome shotgun (WGS) entry which is preliminary data.</text>
</comment>
<proteinExistence type="inferred from homology"/>
<feature type="region of interest" description="Disordered" evidence="6">
    <location>
        <begin position="1"/>
        <end position="41"/>
    </location>
</feature>
<dbReference type="FunFam" id="3.40.50.1170:FF:000001">
    <property type="entry name" value="L-asparaginase 2"/>
    <property type="match status" value="1"/>
</dbReference>
<dbReference type="InterPro" id="IPR027474">
    <property type="entry name" value="L-asparaginase_N"/>
</dbReference>
<dbReference type="PANTHER" id="PTHR11707">
    <property type="entry name" value="L-ASPARAGINASE"/>
    <property type="match status" value="1"/>
</dbReference>
<keyword evidence="10" id="KW-1185">Reference proteome</keyword>
<evidence type="ECO:0000256" key="5">
    <source>
        <dbReference type="PROSITE-ProRule" id="PRU10100"/>
    </source>
</evidence>
<dbReference type="CDD" id="cd08964">
    <property type="entry name" value="L-asparaginase_II"/>
    <property type="match status" value="1"/>
</dbReference>
<dbReference type="SFLD" id="SFLDS00057">
    <property type="entry name" value="Glutaminase/Asparaginase"/>
    <property type="match status" value="1"/>
</dbReference>
<dbReference type="InterPro" id="IPR020827">
    <property type="entry name" value="Asparaginase/glutaminase_AS1"/>
</dbReference>
<name>A0AAP3E917_9EURY</name>
<dbReference type="InterPro" id="IPR004550">
    <property type="entry name" value="AsnASE_II"/>
</dbReference>
<protein>
    <recommendedName>
        <fullName evidence="3">L-asparaginase</fullName>
    </recommendedName>
</protein>
<evidence type="ECO:0000256" key="3">
    <source>
        <dbReference type="ARBA" id="ARBA00070292"/>
    </source>
</evidence>
<reference evidence="9 10" key="1">
    <citation type="submission" date="2022-09" db="EMBL/GenBank/DDBJ databases">
        <title>Enrichment on poylsaccharides allowed isolation of novel metabolic and taxonomic groups of Haloarchaea.</title>
        <authorList>
            <person name="Sorokin D.Y."/>
            <person name="Elcheninov A.G."/>
            <person name="Khizhniak T.V."/>
            <person name="Kolganova T.V."/>
            <person name="Kublanov I.V."/>
        </authorList>
    </citation>
    <scope>NUCLEOTIDE SEQUENCE [LARGE SCALE GENOMIC DNA]</scope>
    <source>
        <strain evidence="9 10">AArc-curdl1</strain>
    </source>
</reference>
<dbReference type="InterPro" id="IPR040919">
    <property type="entry name" value="Asparaginase_C"/>
</dbReference>
<accession>A0AAP3E917</accession>
<evidence type="ECO:0000256" key="4">
    <source>
        <dbReference type="PROSITE-ProRule" id="PRU10099"/>
    </source>
</evidence>
<dbReference type="Proteomes" id="UP001321047">
    <property type="component" value="Unassembled WGS sequence"/>
</dbReference>
<dbReference type="PROSITE" id="PS00144">
    <property type="entry name" value="ASN_GLN_ASE_1"/>
    <property type="match status" value="1"/>
</dbReference>